<reference evidence="2 3" key="1">
    <citation type="journal article" date="2021" name="J. Hered.">
        <title>A chromosome-level genome assembly of the parasitoid wasp, Cotesia glomerata (Hymenoptera: Braconidae).</title>
        <authorList>
            <person name="Pinto B.J."/>
            <person name="Weis J.J."/>
            <person name="Gamble T."/>
            <person name="Ode P.J."/>
            <person name="Paul R."/>
            <person name="Zaspel J.M."/>
        </authorList>
    </citation>
    <scope>NUCLEOTIDE SEQUENCE [LARGE SCALE GENOMIC DNA]</scope>
    <source>
        <strain evidence="2">CgM1</strain>
    </source>
</reference>
<evidence type="ECO:0000256" key="1">
    <source>
        <dbReference type="SAM" id="MobiDB-lite"/>
    </source>
</evidence>
<feature type="region of interest" description="Disordered" evidence="1">
    <location>
        <begin position="169"/>
        <end position="192"/>
    </location>
</feature>
<feature type="compositionally biased region" description="Low complexity" evidence="1">
    <location>
        <begin position="71"/>
        <end position="101"/>
    </location>
</feature>
<feature type="region of interest" description="Disordered" evidence="1">
    <location>
        <begin position="457"/>
        <end position="488"/>
    </location>
</feature>
<feature type="compositionally biased region" description="Polar residues" evidence="1">
    <location>
        <begin position="1"/>
        <end position="14"/>
    </location>
</feature>
<gene>
    <name evidence="2" type="ORF">KQX54_018538</name>
</gene>
<dbReference type="EMBL" id="JAHXZJ010002237">
    <property type="protein sequence ID" value="KAH0547301.1"/>
    <property type="molecule type" value="Genomic_DNA"/>
</dbReference>
<evidence type="ECO:0000313" key="3">
    <source>
        <dbReference type="Proteomes" id="UP000826195"/>
    </source>
</evidence>
<feature type="region of interest" description="Disordered" evidence="1">
    <location>
        <begin position="229"/>
        <end position="308"/>
    </location>
</feature>
<sequence>MNPRTNQPYTNSDGTLYRFDPDNPPKIFSDIEEIRESPSSETPDKFPELPESPRHNVPVNKYSSKKHKNSIKSSPPSSVSNNNAVSNRVTSTATSPTLPYSASPPPAAQPIQVQDFNQPIKSPPPCTHGSLNPQYQNYPQNTELNYNPPVFTNAQPQNIIQRPPDLAINQQQQQQPPPPPPPPPPDMVFGQNNVYGNYPMMMQTTVHPQSEVTDLSGYFMGMNVYEQSRAGSEASQTTPTFPAPPPPPPPPLPPPNGHNAPNNQAYWQPPNQGQHPQQHSHPPNQIAPQQMYFVPPSGSTLASNDRSTIQHQRFPSNYTYNPQTMTPPNTGPNYPVNGYPISYNSMPAVTPSPTDYSYQNPLSMMPTYYSGQPGMQPPMMWRVPTPPTTPTSNQMPGIPVMYVNSGTYPPPTMVTAGSYGHQLSGTAPAPPGAVYMTPSLLPNLPNLVFRQNVPMIRASTPSGSQRTSRSPTPGHEYPTNSPNGPTVNGVAGIDNRNAQAQSRYPLPMYQGLHIVPGDIRLMHPGMANNPRLQYAPGPSPPVVQGCPRPFRPPSYSSNSGCPTPNSFDGRNQKFANKGTNYFLFDSKFCANLRFVQVQGHHFAIKRQVQCLSSFFYASKPAQRYAR</sequence>
<proteinExistence type="predicted"/>
<accession>A0AAV7IAN0</accession>
<feature type="region of interest" description="Disordered" evidence="1">
    <location>
        <begin position="1"/>
        <end position="156"/>
    </location>
</feature>
<dbReference type="AlphaFoldDB" id="A0AAV7IAN0"/>
<dbReference type="Proteomes" id="UP000826195">
    <property type="component" value="Unassembled WGS sequence"/>
</dbReference>
<feature type="compositionally biased region" description="Pro residues" evidence="1">
    <location>
        <begin position="241"/>
        <end position="256"/>
    </location>
</feature>
<feature type="compositionally biased region" description="Polar residues" evidence="1">
    <location>
        <begin position="459"/>
        <end position="471"/>
    </location>
</feature>
<comment type="caution">
    <text evidence="2">The sequence shown here is derived from an EMBL/GenBank/DDBJ whole genome shotgun (WGS) entry which is preliminary data.</text>
</comment>
<feature type="compositionally biased region" description="Pro residues" evidence="1">
    <location>
        <begin position="175"/>
        <end position="186"/>
    </location>
</feature>
<organism evidence="2 3">
    <name type="scientific">Cotesia glomerata</name>
    <name type="common">Lepidopteran parasitic wasp</name>
    <name type="synonym">Apanteles glomeratus</name>
    <dbReference type="NCBI Taxonomy" id="32391"/>
    <lineage>
        <taxon>Eukaryota</taxon>
        <taxon>Metazoa</taxon>
        <taxon>Ecdysozoa</taxon>
        <taxon>Arthropoda</taxon>
        <taxon>Hexapoda</taxon>
        <taxon>Insecta</taxon>
        <taxon>Pterygota</taxon>
        <taxon>Neoptera</taxon>
        <taxon>Endopterygota</taxon>
        <taxon>Hymenoptera</taxon>
        <taxon>Apocrita</taxon>
        <taxon>Ichneumonoidea</taxon>
        <taxon>Braconidae</taxon>
        <taxon>Microgastrinae</taxon>
        <taxon>Cotesia</taxon>
    </lineage>
</organism>
<evidence type="ECO:0000313" key="2">
    <source>
        <dbReference type="EMBL" id="KAH0547301.1"/>
    </source>
</evidence>
<protein>
    <submittedName>
        <fullName evidence="2">Uncharacterized protein</fullName>
    </submittedName>
</protein>
<feature type="compositionally biased region" description="Polar residues" evidence="1">
    <location>
        <begin position="129"/>
        <end position="156"/>
    </location>
</feature>
<name>A0AAV7IAN0_COTGL</name>
<feature type="compositionally biased region" description="Low complexity" evidence="1">
    <location>
        <begin position="268"/>
        <end position="284"/>
    </location>
</feature>
<feature type="compositionally biased region" description="Basic and acidic residues" evidence="1">
    <location>
        <begin position="32"/>
        <end position="54"/>
    </location>
</feature>
<keyword evidence="3" id="KW-1185">Reference proteome</keyword>
<feature type="compositionally biased region" description="Polar residues" evidence="1">
    <location>
        <begin position="111"/>
        <end position="120"/>
    </location>
</feature>
<feature type="compositionally biased region" description="Polar residues" evidence="1">
    <location>
        <begin position="297"/>
        <end position="308"/>
    </location>
</feature>